<comment type="caution">
    <text evidence="1">The sequence shown here is derived from an EMBL/GenBank/DDBJ whole genome shotgun (WGS) entry which is preliminary data.</text>
</comment>
<name>A0ACA9KBZ5_9GLOM</name>
<accession>A0ACA9KBZ5</accession>
<protein>
    <submittedName>
        <fullName evidence="1">11910_t:CDS:1</fullName>
    </submittedName>
</protein>
<evidence type="ECO:0000313" key="2">
    <source>
        <dbReference type="Proteomes" id="UP000789702"/>
    </source>
</evidence>
<keyword evidence="2" id="KW-1185">Reference proteome</keyword>
<gene>
    <name evidence="1" type="ORF">DHETER_LOCUS1407</name>
</gene>
<dbReference type="EMBL" id="CAJVPU010000842">
    <property type="protein sequence ID" value="CAG8463911.1"/>
    <property type="molecule type" value="Genomic_DNA"/>
</dbReference>
<proteinExistence type="predicted"/>
<evidence type="ECO:0000313" key="1">
    <source>
        <dbReference type="EMBL" id="CAG8463911.1"/>
    </source>
</evidence>
<sequence length="237" mass="27824">MLQILQKLNLTIHDVFVIFLISIISYIVYVAIKYPDRALGTRSRKDLVGPKGFPIFGNAFSFLRRKTYIHYEQDLANKYGPLLIVSNDPQTIEHILKSDFENYEKSDVLRELGYEIFGDGIFVINGLHKWKFQRKIISRMFLGKNFRNLIYSSMIRKSQTLIDILTKYADSGNPIDLQDLFYKFTIDTFGDISFGVDFGCLTHPEEKSQFVTNLNYALEVMNERFEQPLWKFIENWE</sequence>
<organism evidence="1 2">
    <name type="scientific">Dentiscutata heterogama</name>
    <dbReference type="NCBI Taxonomy" id="1316150"/>
    <lineage>
        <taxon>Eukaryota</taxon>
        <taxon>Fungi</taxon>
        <taxon>Fungi incertae sedis</taxon>
        <taxon>Mucoromycota</taxon>
        <taxon>Glomeromycotina</taxon>
        <taxon>Glomeromycetes</taxon>
        <taxon>Diversisporales</taxon>
        <taxon>Gigasporaceae</taxon>
        <taxon>Dentiscutata</taxon>
    </lineage>
</organism>
<dbReference type="Proteomes" id="UP000789702">
    <property type="component" value="Unassembled WGS sequence"/>
</dbReference>
<reference evidence="1" key="1">
    <citation type="submission" date="2021-06" db="EMBL/GenBank/DDBJ databases">
        <authorList>
            <person name="Kallberg Y."/>
            <person name="Tangrot J."/>
            <person name="Rosling A."/>
        </authorList>
    </citation>
    <scope>NUCLEOTIDE SEQUENCE</scope>
    <source>
        <strain evidence="1">IL203A</strain>
    </source>
</reference>